<name>A0A0E9RGR8_ANGAN</name>
<accession>A0A0E9RGR8</accession>
<evidence type="ECO:0000313" key="1">
    <source>
        <dbReference type="EMBL" id="JAH27670.1"/>
    </source>
</evidence>
<reference evidence="1" key="2">
    <citation type="journal article" date="2015" name="Fish Shellfish Immunol.">
        <title>Early steps in the European eel (Anguilla anguilla)-Vibrio vulnificus interaction in the gills: Role of the RtxA13 toxin.</title>
        <authorList>
            <person name="Callol A."/>
            <person name="Pajuelo D."/>
            <person name="Ebbesson L."/>
            <person name="Teles M."/>
            <person name="MacKenzie S."/>
            <person name="Amaro C."/>
        </authorList>
    </citation>
    <scope>NUCLEOTIDE SEQUENCE</scope>
</reference>
<sequence length="31" mass="3408">MYSRQFSLHLVVIEGVDEGYEAPGLGLLVQS</sequence>
<organism evidence="1">
    <name type="scientific">Anguilla anguilla</name>
    <name type="common">European freshwater eel</name>
    <name type="synonym">Muraena anguilla</name>
    <dbReference type="NCBI Taxonomy" id="7936"/>
    <lineage>
        <taxon>Eukaryota</taxon>
        <taxon>Metazoa</taxon>
        <taxon>Chordata</taxon>
        <taxon>Craniata</taxon>
        <taxon>Vertebrata</taxon>
        <taxon>Euteleostomi</taxon>
        <taxon>Actinopterygii</taxon>
        <taxon>Neopterygii</taxon>
        <taxon>Teleostei</taxon>
        <taxon>Anguilliformes</taxon>
        <taxon>Anguillidae</taxon>
        <taxon>Anguilla</taxon>
    </lineage>
</organism>
<reference evidence="1" key="1">
    <citation type="submission" date="2014-11" db="EMBL/GenBank/DDBJ databases">
        <authorList>
            <person name="Amaro Gonzalez C."/>
        </authorList>
    </citation>
    <scope>NUCLEOTIDE SEQUENCE</scope>
</reference>
<dbReference type="EMBL" id="GBXM01080907">
    <property type="protein sequence ID" value="JAH27670.1"/>
    <property type="molecule type" value="Transcribed_RNA"/>
</dbReference>
<protein>
    <submittedName>
        <fullName evidence="1">Uncharacterized protein</fullName>
    </submittedName>
</protein>
<dbReference type="AlphaFoldDB" id="A0A0E9RGR8"/>
<proteinExistence type="predicted"/>